<proteinExistence type="predicted"/>
<accession>A0A1A8RJV2</accession>
<feature type="non-terminal residue" evidence="1">
    <location>
        <position position="34"/>
    </location>
</feature>
<organism evidence="1">
    <name type="scientific">Nothobranchius rachovii</name>
    <name type="common">bluefin notho</name>
    <dbReference type="NCBI Taxonomy" id="451742"/>
    <lineage>
        <taxon>Eukaryota</taxon>
        <taxon>Metazoa</taxon>
        <taxon>Chordata</taxon>
        <taxon>Craniata</taxon>
        <taxon>Vertebrata</taxon>
        <taxon>Euteleostomi</taxon>
        <taxon>Actinopterygii</taxon>
        <taxon>Neopterygii</taxon>
        <taxon>Teleostei</taxon>
        <taxon>Neoteleostei</taxon>
        <taxon>Acanthomorphata</taxon>
        <taxon>Ovalentaria</taxon>
        <taxon>Atherinomorphae</taxon>
        <taxon>Cyprinodontiformes</taxon>
        <taxon>Nothobranchiidae</taxon>
        <taxon>Nothobranchius</taxon>
    </lineage>
</organism>
<reference evidence="1" key="1">
    <citation type="submission" date="2016-05" db="EMBL/GenBank/DDBJ databases">
        <authorList>
            <person name="Lavstsen T."/>
            <person name="Jespersen J.S."/>
        </authorList>
    </citation>
    <scope>NUCLEOTIDE SEQUENCE</scope>
    <source>
        <tissue evidence="1">Brain</tissue>
    </source>
</reference>
<reference evidence="1" key="2">
    <citation type="submission" date="2016-06" db="EMBL/GenBank/DDBJ databases">
        <title>The genome of a short-lived fish provides insights into sex chromosome evolution and the genetic control of aging.</title>
        <authorList>
            <person name="Reichwald K."/>
            <person name="Felder M."/>
            <person name="Petzold A."/>
            <person name="Koch P."/>
            <person name="Groth M."/>
            <person name="Platzer M."/>
        </authorList>
    </citation>
    <scope>NUCLEOTIDE SEQUENCE</scope>
    <source>
        <tissue evidence="1">Brain</tissue>
    </source>
</reference>
<protein>
    <submittedName>
        <fullName evidence="1">Uncharacterized protein</fullName>
    </submittedName>
</protein>
<name>A0A1A8RJV2_9TELE</name>
<gene>
    <name evidence="1" type="primary">BRAFLDRAFT_102100</name>
</gene>
<dbReference type="EMBL" id="HAEH01017141">
    <property type="protein sequence ID" value="SBS05653.1"/>
    <property type="molecule type" value="Transcribed_RNA"/>
</dbReference>
<feature type="non-terminal residue" evidence="1">
    <location>
        <position position="1"/>
    </location>
</feature>
<dbReference type="AlphaFoldDB" id="A0A1A8RJV2"/>
<evidence type="ECO:0000313" key="1">
    <source>
        <dbReference type="EMBL" id="SBS05653.1"/>
    </source>
</evidence>
<sequence>PPERSQQPPSSQGRVTGLYVRFWTSQVLEPTRTR</sequence>